<evidence type="ECO:0000313" key="2">
    <source>
        <dbReference type="EMBL" id="URD92319.1"/>
    </source>
</evidence>
<reference evidence="2" key="1">
    <citation type="submission" date="2022-05" db="EMBL/GenBank/DDBJ databases">
        <title>The Musa troglodytarum L. genome provides insights into the mechanism of non-climacteric behaviour and enrichment of carotenoids.</title>
        <authorList>
            <person name="Wang J."/>
        </authorList>
    </citation>
    <scope>NUCLEOTIDE SEQUENCE</scope>
    <source>
        <tissue evidence="2">Leaf</tissue>
    </source>
</reference>
<evidence type="ECO:0000256" key="1">
    <source>
        <dbReference type="SAM" id="MobiDB-lite"/>
    </source>
</evidence>
<dbReference type="EMBL" id="CP097505">
    <property type="protein sequence ID" value="URD92319.1"/>
    <property type="molecule type" value="Genomic_DNA"/>
</dbReference>
<dbReference type="EMBL" id="CP097505">
    <property type="protein sequence ID" value="URD92320.1"/>
    <property type="molecule type" value="Genomic_DNA"/>
</dbReference>
<dbReference type="Proteomes" id="UP001055439">
    <property type="component" value="Chromosome 3"/>
</dbReference>
<accession>A0A9E7FAC2</accession>
<sequence>MPETHGRFVAHRLGAEESPSSGDRHLRDSSVVHKVFEGNSNRFKRVALKPTISLVLLAAADRGLRLALGNAVEPVLSRVH</sequence>
<gene>
    <name evidence="2" type="ORF">MUK42_37190</name>
</gene>
<organism evidence="2 3">
    <name type="scientific">Musa troglodytarum</name>
    <name type="common">fe'i banana</name>
    <dbReference type="NCBI Taxonomy" id="320322"/>
    <lineage>
        <taxon>Eukaryota</taxon>
        <taxon>Viridiplantae</taxon>
        <taxon>Streptophyta</taxon>
        <taxon>Embryophyta</taxon>
        <taxon>Tracheophyta</taxon>
        <taxon>Spermatophyta</taxon>
        <taxon>Magnoliopsida</taxon>
        <taxon>Liliopsida</taxon>
        <taxon>Zingiberales</taxon>
        <taxon>Musaceae</taxon>
        <taxon>Musa</taxon>
    </lineage>
</organism>
<keyword evidence="3" id="KW-1185">Reference proteome</keyword>
<feature type="region of interest" description="Disordered" evidence="1">
    <location>
        <begin position="1"/>
        <end position="26"/>
    </location>
</feature>
<proteinExistence type="predicted"/>
<dbReference type="AlphaFoldDB" id="A0A9E7FAC2"/>
<evidence type="ECO:0000313" key="3">
    <source>
        <dbReference type="Proteomes" id="UP001055439"/>
    </source>
</evidence>
<dbReference type="EMBL" id="CP097505">
    <property type="protein sequence ID" value="URD92321.1"/>
    <property type="molecule type" value="Genomic_DNA"/>
</dbReference>
<protein>
    <submittedName>
        <fullName evidence="2">Uncharacterized protein</fullName>
    </submittedName>
</protein>
<name>A0A9E7FAC2_9LILI</name>